<sequence length="154" mass="17512">MHTKNVKTLYHATTRQDRMIQVLFYPADTHRSLHILPPCDPQLLNQRRTTSVLICRSSFNSNTSTPINTHSTTTSASQPISTVLNRRRTPAHLDHREHKPTPEAYVRTVHTCERQRVPVALDILRTKQDPGRLQLNDPAKTPSRQGSTACRLCS</sequence>
<dbReference type="GeneID" id="63827048"/>
<proteinExistence type="predicted"/>
<dbReference type="InParanoid" id="A0A165BMJ8"/>
<name>A0A165BMJ8_9APHY</name>
<dbReference type="AlphaFoldDB" id="A0A165BMJ8"/>
<evidence type="ECO:0000313" key="3">
    <source>
        <dbReference type="Proteomes" id="UP000076871"/>
    </source>
</evidence>
<gene>
    <name evidence="2" type="ORF">LAESUDRAFT_731302</name>
</gene>
<reference evidence="2 3" key="1">
    <citation type="journal article" date="2016" name="Mol. Biol. Evol.">
        <title>Comparative Genomics of Early-Diverging Mushroom-Forming Fungi Provides Insights into the Origins of Lignocellulose Decay Capabilities.</title>
        <authorList>
            <person name="Nagy L.G."/>
            <person name="Riley R."/>
            <person name="Tritt A."/>
            <person name="Adam C."/>
            <person name="Daum C."/>
            <person name="Floudas D."/>
            <person name="Sun H."/>
            <person name="Yadav J.S."/>
            <person name="Pangilinan J."/>
            <person name="Larsson K.H."/>
            <person name="Matsuura K."/>
            <person name="Barry K."/>
            <person name="Labutti K."/>
            <person name="Kuo R."/>
            <person name="Ohm R.A."/>
            <person name="Bhattacharya S.S."/>
            <person name="Shirouzu T."/>
            <person name="Yoshinaga Y."/>
            <person name="Martin F.M."/>
            <person name="Grigoriev I.V."/>
            <person name="Hibbett D.S."/>
        </authorList>
    </citation>
    <scope>NUCLEOTIDE SEQUENCE [LARGE SCALE GENOMIC DNA]</scope>
    <source>
        <strain evidence="2 3">93-53</strain>
    </source>
</reference>
<accession>A0A165BMJ8</accession>
<organism evidence="2 3">
    <name type="scientific">Laetiporus sulphureus 93-53</name>
    <dbReference type="NCBI Taxonomy" id="1314785"/>
    <lineage>
        <taxon>Eukaryota</taxon>
        <taxon>Fungi</taxon>
        <taxon>Dikarya</taxon>
        <taxon>Basidiomycota</taxon>
        <taxon>Agaricomycotina</taxon>
        <taxon>Agaricomycetes</taxon>
        <taxon>Polyporales</taxon>
        <taxon>Laetiporus</taxon>
    </lineage>
</organism>
<feature type="region of interest" description="Disordered" evidence="1">
    <location>
        <begin position="128"/>
        <end position="148"/>
    </location>
</feature>
<dbReference type="Proteomes" id="UP000076871">
    <property type="component" value="Unassembled WGS sequence"/>
</dbReference>
<evidence type="ECO:0000313" key="2">
    <source>
        <dbReference type="EMBL" id="KZT01313.1"/>
    </source>
</evidence>
<dbReference type="RefSeq" id="XP_040759053.1">
    <property type="nucleotide sequence ID" value="XM_040910019.1"/>
</dbReference>
<dbReference type="EMBL" id="KV427666">
    <property type="protein sequence ID" value="KZT01313.1"/>
    <property type="molecule type" value="Genomic_DNA"/>
</dbReference>
<keyword evidence="3" id="KW-1185">Reference proteome</keyword>
<protein>
    <submittedName>
        <fullName evidence="2">Uncharacterized protein</fullName>
    </submittedName>
</protein>
<evidence type="ECO:0000256" key="1">
    <source>
        <dbReference type="SAM" id="MobiDB-lite"/>
    </source>
</evidence>